<organism evidence="2 3">
    <name type="scientific">Populus alba x Populus x berolinensis</name>
    <dbReference type="NCBI Taxonomy" id="444605"/>
    <lineage>
        <taxon>Eukaryota</taxon>
        <taxon>Viridiplantae</taxon>
        <taxon>Streptophyta</taxon>
        <taxon>Embryophyta</taxon>
        <taxon>Tracheophyta</taxon>
        <taxon>Spermatophyta</taxon>
        <taxon>Magnoliopsida</taxon>
        <taxon>eudicotyledons</taxon>
        <taxon>Gunneridae</taxon>
        <taxon>Pentapetalae</taxon>
        <taxon>rosids</taxon>
        <taxon>fabids</taxon>
        <taxon>Malpighiales</taxon>
        <taxon>Salicaceae</taxon>
        <taxon>Saliceae</taxon>
        <taxon>Populus</taxon>
    </lineage>
</organism>
<comment type="caution">
    <text evidence="2">The sequence shown here is derived from an EMBL/GenBank/DDBJ whole genome shotgun (WGS) entry which is preliminary data.</text>
</comment>
<feature type="signal peptide" evidence="1">
    <location>
        <begin position="1"/>
        <end position="16"/>
    </location>
</feature>
<evidence type="ECO:0000313" key="3">
    <source>
        <dbReference type="Proteomes" id="UP001164929"/>
    </source>
</evidence>
<name>A0AAD6QV61_9ROSI</name>
<dbReference type="EMBL" id="JAQIZT010000005">
    <property type="protein sequence ID" value="KAJ6997182.1"/>
    <property type="molecule type" value="Genomic_DNA"/>
</dbReference>
<dbReference type="Proteomes" id="UP001164929">
    <property type="component" value="Chromosome 5"/>
</dbReference>
<evidence type="ECO:0000256" key="1">
    <source>
        <dbReference type="SAM" id="SignalP"/>
    </source>
</evidence>
<keyword evidence="1" id="KW-0732">Signal</keyword>
<keyword evidence="3" id="KW-1185">Reference proteome</keyword>
<protein>
    <recommendedName>
        <fullName evidence="4">Secreted protein</fullName>
    </recommendedName>
</protein>
<proteinExistence type="predicted"/>
<sequence>MSRALLLLPLFYLSQRRWMLLTYGDCCFSSSFAVIQDSPKPLCCHAPLLSNNPNTTCCIRVLV</sequence>
<accession>A0AAD6QV61</accession>
<evidence type="ECO:0000313" key="2">
    <source>
        <dbReference type="EMBL" id="KAJ6997182.1"/>
    </source>
</evidence>
<evidence type="ECO:0008006" key="4">
    <source>
        <dbReference type="Google" id="ProtNLM"/>
    </source>
</evidence>
<reference evidence="2" key="1">
    <citation type="journal article" date="2023" name="Mol. Ecol. Resour.">
        <title>Chromosome-level genome assembly of a triploid poplar Populus alba 'Berolinensis'.</title>
        <authorList>
            <person name="Chen S."/>
            <person name="Yu Y."/>
            <person name="Wang X."/>
            <person name="Wang S."/>
            <person name="Zhang T."/>
            <person name="Zhou Y."/>
            <person name="He R."/>
            <person name="Meng N."/>
            <person name="Wang Y."/>
            <person name="Liu W."/>
            <person name="Liu Z."/>
            <person name="Liu J."/>
            <person name="Guo Q."/>
            <person name="Huang H."/>
            <person name="Sederoff R.R."/>
            <person name="Wang G."/>
            <person name="Qu G."/>
            <person name="Chen S."/>
        </authorList>
    </citation>
    <scope>NUCLEOTIDE SEQUENCE</scope>
    <source>
        <strain evidence="2">SC-2020</strain>
    </source>
</reference>
<feature type="chain" id="PRO_5041901717" description="Secreted protein" evidence="1">
    <location>
        <begin position="17"/>
        <end position="63"/>
    </location>
</feature>
<dbReference type="AlphaFoldDB" id="A0AAD6QV61"/>
<gene>
    <name evidence="2" type="ORF">NC653_013682</name>
</gene>